<reference evidence="2" key="1">
    <citation type="submission" date="2018-06" db="EMBL/GenBank/DDBJ databases">
        <authorList>
            <person name="Zhirakovskaya E."/>
        </authorList>
    </citation>
    <scope>NUCLEOTIDE SEQUENCE</scope>
</reference>
<dbReference type="EMBL" id="UOFV01000471">
    <property type="protein sequence ID" value="VAX04452.1"/>
    <property type="molecule type" value="Genomic_DNA"/>
</dbReference>
<sequence>MKMRSVVLATVPAIVGLMFMLAGLAQAGDGHDDDQHTDSRQGMISKKSAYGVTETLDRLETVLKKKGITIVTRWSHSAGAEKVGIPLRPTELLLFGNPKLGSHLFTSTQTAGIDLPLKALAWEDEKGQVWLTYNDPAYIANRHGITDRAEIITKMTGALDKLTAAAIKPASKP</sequence>
<dbReference type="CDD" id="cd14797">
    <property type="entry name" value="DUF302"/>
    <property type="match status" value="1"/>
</dbReference>
<evidence type="ECO:0000259" key="1">
    <source>
        <dbReference type="Pfam" id="PF03625"/>
    </source>
</evidence>
<dbReference type="InterPro" id="IPR035923">
    <property type="entry name" value="TT1751-like_sf"/>
</dbReference>
<name>A0A3B1AL11_9ZZZZ</name>
<protein>
    <recommendedName>
        <fullName evidence="1">DUF302 domain-containing protein</fullName>
    </recommendedName>
</protein>
<accession>A0A3B1AL11</accession>
<organism evidence="2">
    <name type="scientific">hydrothermal vent metagenome</name>
    <dbReference type="NCBI Taxonomy" id="652676"/>
    <lineage>
        <taxon>unclassified sequences</taxon>
        <taxon>metagenomes</taxon>
        <taxon>ecological metagenomes</taxon>
    </lineage>
</organism>
<evidence type="ECO:0000313" key="2">
    <source>
        <dbReference type="EMBL" id="VAX04452.1"/>
    </source>
</evidence>
<dbReference type="AlphaFoldDB" id="A0A3B1AL11"/>
<dbReference type="Pfam" id="PF03625">
    <property type="entry name" value="DUF302"/>
    <property type="match status" value="1"/>
</dbReference>
<proteinExistence type="predicted"/>
<gene>
    <name evidence="2" type="ORF">MNBD_GAMMA19-1843</name>
</gene>
<dbReference type="InterPro" id="IPR005180">
    <property type="entry name" value="DUF302"/>
</dbReference>
<dbReference type="PANTHER" id="PTHR38342:SF2">
    <property type="entry name" value="INNER MEMBRANE OR EXPORTED"/>
    <property type="match status" value="1"/>
</dbReference>
<dbReference type="Gene3D" id="3.30.310.70">
    <property type="entry name" value="TT1751-like domain"/>
    <property type="match status" value="1"/>
</dbReference>
<dbReference type="PANTHER" id="PTHR38342">
    <property type="entry name" value="SLR5037 PROTEIN"/>
    <property type="match status" value="1"/>
</dbReference>
<feature type="domain" description="DUF302" evidence="1">
    <location>
        <begin position="76"/>
        <end position="136"/>
    </location>
</feature>
<dbReference type="SUPFAM" id="SSF103247">
    <property type="entry name" value="TT1751-like"/>
    <property type="match status" value="1"/>
</dbReference>